<dbReference type="Proteomes" id="UP001497444">
    <property type="component" value="Chromosome 11"/>
</dbReference>
<protein>
    <submittedName>
        <fullName evidence="1">Uncharacterized protein</fullName>
    </submittedName>
</protein>
<evidence type="ECO:0000313" key="1">
    <source>
        <dbReference type="EMBL" id="CAK9257770.1"/>
    </source>
</evidence>
<reference evidence="1" key="1">
    <citation type="submission" date="2024-02" db="EMBL/GenBank/DDBJ databases">
        <authorList>
            <consortium name="ELIXIR-Norway"/>
            <consortium name="Elixir Norway"/>
        </authorList>
    </citation>
    <scope>NUCLEOTIDE SEQUENCE</scope>
</reference>
<sequence>MSFAYAFHEEYNLFDNQLDDRKFLHQLRGEVFQEKRHRPARHHVNDLLALNVCGAVQGQADHDELLQVTHDLGHDVRVLQAQQVAADHFC</sequence>
<gene>
    <name evidence="1" type="ORF">CSSPJE1EN1_LOCUS3248</name>
</gene>
<keyword evidence="2" id="KW-1185">Reference proteome</keyword>
<evidence type="ECO:0000313" key="2">
    <source>
        <dbReference type="Proteomes" id="UP001497444"/>
    </source>
</evidence>
<organism evidence="1 2">
    <name type="scientific">Sphagnum jensenii</name>
    <dbReference type="NCBI Taxonomy" id="128206"/>
    <lineage>
        <taxon>Eukaryota</taxon>
        <taxon>Viridiplantae</taxon>
        <taxon>Streptophyta</taxon>
        <taxon>Embryophyta</taxon>
        <taxon>Bryophyta</taxon>
        <taxon>Sphagnophytina</taxon>
        <taxon>Sphagnopsida</taxon>
        <taxon>Sphagnales</taxon>
        <taxon>Sphagnaceae</taxon>
        <taxon>Sphagnum</taxon>
    </lineage>
</organism>
<accession>A0ABP0VWK6</accession>
<dbReference type="EMBL" id="OZ020106">
    <property type="protein sequence ID" value="CAK9257770.1"/>
    <property type="molecule type" value="Genomic_DNA"/>
</dbReference>
<proteinExistence type="predicted"/>
<name>A0ABP0VWK6_9BRYO</name>